<dbReference type="EMBL" id="BAOP01000011">
    <property type="protein sequence ID" value="GAC79696.1"/>
    <property type="molecule type" value="Genomic_DNA"/>
</dbReference>
<dbReference type="Gene3D" id="3.40.50.1820">
    <property type="entry name" value="alpha/beta hydrolase"/>
    <property type="match status" value="1"/>
</dbReference>
<dbReference type="SUPFAM" id="SSF53474">
    <property type="entry name" value="alpha/beta-Hydrolases"/>
    <property type="match status" value="1"/>
</dbReference>
<comment type="caution">
    <text evidence="1">The sequence shown here is derived from an EMBL/GenBank/DDBJ whole genome shotgun (WGS) entry which is preliminary data.</text>
</comment>
<dbReference type="RefSeq" id="WP_008378270.1">
    <property type="nucleotide sequence ID" value="NZ_BAOP01000011.1"/>
</dbReference>
<evidence type="ECO:0000313" key="1">
    <source>
        <dbReference type="EMBL" id="GAC79696.1"/>
    </source>
</evidence>
<gene>
    <name evidence="1" type="ORF">GM1_011_01250</name>
</gene>
<dbReference type="PIRSF" id="PIRSF029171">
    <property type="entry name" value="Esterase_LipA"/>
    <property type="match status" value="1"/>
</dbReference>
<evidence type="ECO:0008006" key="3">
    <source>
        <dbReference type="Google" id="ProtNLM"/>
    </source>
</evidence>
<dbReference type="Proteomes" id="UP000035009">
    <property type="component" value="Unassembled WGS sequence"/>
</dbReference>
<sequence>MNAQPRRIDPVLAAPAERTGRRSRTAVRVGAAVVAVGVVVGGVTATRAIATPEDTTPAAPGGQTAGSVFANRAVPDADLPAAAAVGQQFSYWTLGADERTHLTTATVLQPKGAAPAGGWPVVVYAHRPDGLSLGCAPSKRRASRDTAAVSGLLRSDYAVVIPDYTTVGVTGSPQYVDFGASAHTVVDAVKALTDIEPSVSPRWAAVGDALGAGTAVELARSATTWQKGSMDFRGAAATTLPVGYDDVLAGLSPASSPVSPDTVADVVYALASLDADDVTDLLTPRGKELVAKARTMCAPALTKAIGSTNLSALVTAPLAANSALDTALREGLQLRTRGFSRPILLSQKLVDDETAVPANLRYLTTAQLSSNKVVAKTYLTGSSTDASRQEQATVAAFLKNLF</sequence>
<dbReference type="InterPro" id="IPR005152">
    <property type="entry name" value="Lipase_secreted"/>
</dbReference>
<reference evidence="1 2" key="1">
    <citation type="submission" date="2013-02" db="EMBL/GenBank/DDBJ databases">
        <title>Whole genome shotgun sequence of Gordonia malaquae NBRC 108250.</title>
        <authorList>
            <person name="Yoshida I."/>
            <person name="Hosoyama A."/>
            <person name="Tsuchikane K."/>
            <person name="Ando Y."/>
            <person name="Baba S."/>
            <person name="Ohji S."/>
            <person name="Hamada M."/>
            <person name="Tamura T."/>
            <person name="Yamazoe A."/>
            <person name="Yamazaki S."/>
            <person name="Fujita N."/>
        </authorList>
    </citation>
    <scope>NUCLEOTIDE SEQUENCE [LARGE SCALE GENOMIC DNA]</scope>
    <source>
        <strain evidence="1 2">NBRC 108250</strain>
    </source>
</reference>
<accession>M3TE58</accession>
<dbReference type="eggNOG" id="COG1073">
    <property type="taxonomic scope" value="Bacteria"/>
</dbReference>
<dbReference type="GO" id="GO:0004806">
    <property type="term" value="F:triacylglycerol lipase activity"/>
    <property type="evidence" value="ECO:0007669"/>
    <property type="project" value="InterPro"/>
</dbReference>
<proteinExistence type="predicted"/>
<protein>
    <recommendedName>
        <fullName evidence="3">Lipase</fullName>
    </recommendedName>
</protein>
<dbReference type="AlphaFoldDB" id="M3TE58"/>
<evidence type="ECO:0000313" key="2">
    <source>
        <dbReference type="Proteomes" id="UP000035009"/>
    </source>
</evidence>
<dbReference type="STRING" id="410332.SAMN04488550_3231"/>
<dbReference type="PANTHER" id="PTHR34853:SF1">
    <property type="entry name" value="LIPASE 5"/>
    <property type="match status" value="1"/>
</dbReference>
<dbReference type="GO" id="GO:0016042">
    <property type="term" value="P:lipid catabolic process"/>
    <property type="evidence" value="ECO:0007669"/>
    <property type="project" value="InterPro"/>
</dbReference>
<keyword evidence="2" id="KW-1185">Reference proteome</keyword>
<name>M3TE58_GORML</name>
<dbReference type="PANTHER" id="PTHR34853">
    <property type="match status" value="1"/>
</dbReference>
<organism evidence="1 2">
    <name type="scientific">Gordonia malaquae NBRC 108250</name>
    <dbReference type="NCBI Taxonomy" id="1223542"/>
    <lineage>
        <taxon>Bacteria</taxon>
        <taxon>Bacillati</taxon>
        <taxon>Actinomycetota</taxon>
        <taxon>Actinomycetes</taxon>
        <taxon>Mycobacteriales</taxon>
        <taxon>Gordoniaceae</taxon>
        <taxon>Gordonia</taxon>
    </lineage>
</organism>
<dbReference type="InterPro" id="IPR029058">
    <property type="entry name" value="AB_hydrolase_fold"/>
</dbReference>